<keyword evidence="4" id="KW-1185">Reference proteome</keyword>
<evidence type="ECO:0000256" key="1">
    <source>
        <dbReference type="SAM" id="MobiDB-lite"/>
    </source>
</evidence>
<dbReference type="PATRIC" id="fig|1121477.3.peg.1590"/>
<reference evidence="2 4" key="1">
    <citation type="submission" date="2015-03" db="EMBL/GenBank/DDBJ databases">
        <authorList>
            <person name="Hassan Y.I."/>
            <person name="Lepp D."/>
            <person name="Zhou T."/>
        </authorList>
    </citation>
    <scope>NUCLEOTIDE SEQUENCE [LARGE SCALE GENOMIC DNA]</scope>
    <source>
        <strain evidence="2 4">DSM 17137</strain>
    </source>
</reference>
<gene>
    <name evidence="3" type="ORF">SAMN02745223_01287</name>
    <name evidence="2" type="ORF">VW29_02685</name>
</gene>
<dbReference type="RefSeq" id="WP_046133806.1">
    <property type="nucleotide sequence ID" value="NZ_FQVC01000003.1"/>
</dbReference>
<evidence type="ECO:0000313" key="5">
    <source>
        <dbReference type="Proteomes" id="UP000184533"/>
    </source>
</evidence>
<dbReference type="OrthoDB" id="8373799at2"/>
<evidence type="ECO:0000313" key="4">
    <source>
        <dbReference type="Proteomes" id="UP000033608"/>
    </source>
</evidence>
<dbReference type="STRING" id="1121477.SAMN02745223_01287"/>
<feature type="region of interest" description="Disordered" evidence="1">
    <location>
        <begin position="94"/>
        <end position="116"/>
    </location>
</feature>
<accession>A0A0F5LXU3</accession>
<name>A0A0F5LXU3_9HYPH</name>
<dbReference type="Proteomes" id="UP000033608">
    <property type="component" value="Unassembled WGS sequence"/>
</dbReference>
<dbReference type="EMBL" id="LAJF01000036">
    <property type="protein sequence ID" value="KKB86477.1"/>
    <property type="molecule type" value="Genomic_DNA"/>
</dbReference>
<protein>
    <submittedName>
        <fullName evidence="2">Uncharacterized protein</fullName>
    </submittedName>
</protein>
<dbReference type="EMBL" id="FQVC01000003">
    <property type="protein sequence ID" value="SHE87386.1"/>
    <property type="molecule type" value="Genomic_DNA"/>
</dbReference>
<reference evidence="3 5" key="2">
    <citation type="submission" date="2016-11" db="EMBL/GenBank/DDBJ databases">
        <authorList>
            <person name="Jaros S."/>
            <person name="Januszkiewicz K."/>
            <person name="Wedrychowicz H."/>
        </authorList>
    </citation>
    <scope>NUCLEOTIDE SEQUENCE [LARGE SCALE GENOMIC DNA]</scope>
    <source>
        <strain evidence="3 5">DSM 17137</strain>
    </source>
</reference>
<evidence type="ECO:0000313" key="3">
    <source>
        <dbReference type="EMBL" id="SHE87386.1"/>
    </source>
</evidence>
<proteinExistence type="predicted"/>
<sequence length="116" mass="12215">MRISFSPQRRDDALTVHKRGDVLTINGEVFDFSELPNGGTLPADAINSQWIVGDVVRGNGGVSLTLLLPHGANPSEAVAFPAILVNPANGNVPVPFDRPPVQPEPIAQPEGNAGDE</sequence>
<dbReference type="AlphaFoldDB" id="A0A0F5LXU3"/>
<organism evidence="2 4">
    <name type="scientific">Devosia limi DSM 17137</name>
    <dbReference type="NCBI Taxonomy" id="1121477"/>
    <lineage>
        <taxon>Bacteria</taxon>
        <taxon>Pseudomonadati</taxon>
        <taxon>Pseudomonadota</taxon>
        <taxon>Alphaproteobacteria</taxon>
        <taxon>Hyphomicrobiales</taxon>
        <taxon>Devosiaceae</taxon>
        <taxon>Devosia</taxon>
    </lineage>
</organism>
<evidence type="ECO:0000313" key="2">
    <source>
        <dbReference type="EMBL" id="KKB86477.1"/>
    </source>
</evidence>
<dbReference type="Proteomes" id="UP000184533">
    <property type="component" value="Unassembled WGS sequence"/>
</dbReference>